<dbReference type="PANTHER" id="PTHR48086:SF8">
    <property type="entry name" value="MONOCARBOXYLIC ACID PERMEASE"/>
    <property type="match status" value="1"/>
</dbReference>
<comment type="subcellular location">
    <subcellularLocation>
        <location evidence="1">Membrane</location>
        <topology evidence="1">Multi-pass membrane protein</topology>
    </subcellularLocation>
</comment>
<dbReference type="CDD" id="cd10322">
    <property type="entry name" value="SLC5sbd"/>
    <property type="match status" value="1"/>
</dbReference>
<reference evidence="10" key="1">
    <citation type="submission" date="2015-08" db="EMBL/GenBank/DDBJ databases">
        <title>Fjat-14210 dsm16467.</title>
        <authorList>
            <person name="Liu B."/>
            <person name="Wang J."/>
            <person name="Zhu Y."/>
            <person name="Liu G."/>
            <person name="Chen Q."/>
            <person name="Chen Z."/>
            <person name="Lan J."/>
            <person name="Che J."/>
            <person name="Ge C."/>
            <person name="Shi H."/>
            <person name="Pan Z."/>
            <person name="Liu X."/>
        </authorList>
    </citation>
    <scope>NUCLEOTIDE SEQUENCE [LARGE SCALE GENOMIC DNA]</scope>
    <source>
        <strain evidence="10">DSM 16467</strain>
    </source>
</reference>
<dbReference type="Proteomes" id="UP000037558">
    <property type="component" value="Unassembled WGS sequence"/>
</dbReference>
<dbReference type="PROSITE" id="PS50283">
    <property type="entry name" value="NA_SOLUT_SYMP_3"/>
    <property type="match status" value="1"/>
</dbReference>
<dbReference type="EMBL" id="LILC01000023">
    <property type="protein sequence ID" value="KOO42883.1"/>
    <property type="molecule type" value="Genomic_DNA"/>
</dbReference>
<dbReference type="GO" id="GO:0022857">
    <property type="term" value="F:transmembrane transporter activity"/>
    <property type="evidence" value="ECO:0007669"/>
    <property type="project" value="InterPro"/>
</dbReference>
<dbReference type="OrthoDB" id="9810181at2"/>
<dbReference type="PANTHER" id="PTHR48086">
    <property type="entry name" value="SODIUM/PROLINE SYMPORTER-RELATED"/>
    <property type="match status" value="1"/>
</dbReference>
<feature type="transmembrane region" description="Helical" evidence="8">
    <location>
        <begin position="45"/>
        <end position="65"/>
    </location>
</feature>
<evidence type="ECO:0000256" key="5">
    <source>
        <dbReference type="ARBA" id="ARBA00022989"/>
    </source>
</evidence>
<feature type="transmembrane region" description="Helical" evidence="8">
    <location>
        <begin position="77"/>
        <end position="96"/>
    </location>
</feature>
<dbReference type="GO" id="GO:0005886">
    <property type="term" value="C:plasma membrane"/>
    <property type="evidence" value="ECO:0007669"/>
    <property type="project" value="TreeGrafter"/>
</dbReference>
<sequence length="499" mass="54091">MKGNLTALLITSGIILVVIAIGFLAGRDKASRSSVEEWSVGGRRFGGLLVWLLVGADLYTAYTFLGLTSTAYTGGSLAFFAIPYSVLAFAISYFFLPKLWNVANNFKLTTLADYARERFDSKLLSALIAIVGVLMLIPYICLQLNGIQDTLRAAGTGYINVQVVVIISFLLVALYTFFSGIKGPTYTAIIKDILVWVIMLFMVVSLPIIHFGSWGSMMDTLSTKAPQLLTIPTDGPKGIPWFISAALVSSLALFMWAHAATGVFTAKNANTLRKNAIFLPLYNIVLILVIFLGFIAFLVLPKGTDPRFALLTLIQTSYGGVMQGLAFATIALASLIPCSIMAVGASNLFANNIYRDLINPSVQGKRLTMITRSMVFVVIGLALLFGLLFPTALVTLQLLGVSGMVQIFPAIVISLFWKKQTREATIIGLIVGVATTFTVYSTGHSLGIYEGFWGLSANVLALVIFNPLFKQAKKFTSNSVWRFLFSPAKAVDNQVNKGA</sequence>
<dbReference type="Gene3D" id="1.20.1730.10">
    <property type="entry name" value="Sodium/glucose cotransporter"/>
    <property type="match status" value="1"/>
</dbReference>
<feature type="transmembrane region" description="Helical" evidence="8">
    <location>
        <begin position="276"/>
        <end position="300"/>
    </location>
</feature>
<comment type="similarity">
    <text evidence="2 7">Belongs to the sodium:solute symporter (SSF) (TC 2.A.21) family.</text>
</comment>
<feature type="transmembrane region" description="Helical" evidence="8">
    <location>
        <begin position="239"/>
        <end position="264"/>
    </location>
</feature>
<evidence type="ECO:0000313" key="10">
    <source>
        <dbReference type="Proteomes" id="UP000037558"/>
    </source>
</evidence>
<feature type="transmembrane region" description="Helical" evidence="8">
    <location>
        <begin position="320"/>
        <end position="349"/>
    </location>
</feature>
<evidence type="ECO:0000256" key="3">
    <source>
        <dbReference type="ARBA" id="ARBA00022448"/>
    </source>
</evidence>
<organism evidence="9 10">
    <name type="scientific">Priestia koreensis</name>
    <dbReference type="NCBI Taxonomy" id="284581"/>
    <lineage>
        <taxon>Bacteria</taxon>
        <taxon>Bacillati</taxon>
        <taxon>Bacillota</taxon>
        <taxon>Bacilli</taxon>
        <taxon>Bacillales</taxon>
        <taxon>Bacillaceae</taxon>
        <taxon>Priestia</taxon>
    </lineage>
</organism>
<feature type="transmembrane region" description="Helical" evidence="8">
    <location>
        <begin position="123"/>
        <end position="147"/>
    </location>
</feature>
<proteinExistence type="inferred from homology"/>
<feature type="transmembrane region" description="Helical" evidence="8">
    <location>
        <begin position="193"/>
        <end position="212"/>
    </location>
</feature>
<keyword evidence="6 8" id="KW-0472">Membrane</keyword>
<name>A0A0M0KWX2_9BACI</name>
<protein>
    <submittedName>
        <fullName evidence="9">Symporter</fullName>
    </submittedName>
</protein>
<evidence type="ECO:0000256" key="1">
    <source>
        <dbReference type="ARBA" id="ARBA00004141"/>
    </source>
</evidence>
<dbReference type="RefSeq" id="WP_053402683.1">
    <property type="nucleotide sequence ID" value="NZ_LILC01000023.1"/>
</dbReference>
<feature type="transmembrane region" description="Helical" evidence="8">
    <location>
        <begin position="370"/>
        <end position="389"/>
    </location>
</feature>
<feature type="transmembrane region" description="Helical" evidence="8">
    <location>
        <begin position="159"/>
        <end position="181"/>
    </location>
</feature>
<gene>
    <name evidence="9" type="ORF">AMD01_17230</name>
</gene>
<feature type="transmembrane region" description="Helical" evidence="8">
    <location>
        <begin position="395"/>
        <end position="417"/>
    </location>
</feature>
<evidence type="ECO:0000256" key="2">
    <source>
        <dbReference type="ARBA" id="ARBA00006434"/>
    </source>
</evidence>
<feature type="transmembrane region" description="Helical" evidence="8">
    <location>
        <begin position="424"/>
        <end position="440"/>
    </location>
</feature>
<keyword evidence="5 8" id="KW-1133">Transmembrane helix</keyword>
<dbReference type="InterPro" id="IPR050277">
    <property type="entry name" value="Sodium:Solute_Symporter"/>
</dbReference>
<dbReference type="AlphaFoldDB" id="A0A0M0KWX2"/>
<feature type="transmembrane region" description="Helical" evidence="8">
    <location>
        <begin position="6"/>
        <end position="25"/>
    </location>
</feature>
<evidence type="ECO:0000256" key="7">
    <source>
        <dbReference type="RuleBase" id="RU362091"/>
    </source>
</evidence>
<dbReference type="STRING" id="284581.AMD01_17230"/>
<dbReference type="InterPro" id="IPR038377">
    <property type="entry name" value="Na/Glc_symporter_sf"/>
</dbReference>
<keyword evidence="10" id="KW-1185">Reference proteome</keyword>
<keyword evidence="4 8" id="KW-0812">Transmembrane</keyword>
<comment type="caution">
    <text evidence="9">The sequence shown here is derived from an EMBL/GenBank/DDBJ whole genome shotgun (WGS) entry which is preliminary data.</text>
</comment>
<feature type="transmembrane region" description="Helical" evidence="8">
    <location>
        <begin position="452"/>
        <end position="469"/>
    </location>
</feature>
<evidence type="ECO:0000256" key="6">
    <source>
        <dbReference type="ARBA" id="ARBA00023136"/>
    </source>
</evidence>
<keyword evidence="3" id="KW-0813">Transport</keyword>
<accession>A0A0M0KWX2</accession>
<dbReference type="InterPro" id="IPR001734">
    <property type="entry name" value="Na/solute_symporter"/>
</dbReference>
<evidence type="ECO:0000256" key="8">
    <source>
        <dbReference type="SAM" id="Phobius"/>
    </source>
</evidence>
<evidence type="ECO:0000256" key="4">
    <source>
        <dbReference type="ARBA" id="ARBA00022692"/>
    </source>
</evidence>
<evidence type="ECO:0000313" key="9">
    <source>
        <dbReference type="EMBL" id="KOO42883.1"/>
    </source>
</evidence>
<dbReference type="Pfam" id="PF00474">
    <property type="entry name" value="SSF"/>
    <property type="match status" value="1"/>
</dbReference>
<dbReference type="PATRIC" id="fig|284581.3.peg.2953"/>